<dbReference type="KEGG" id="xop:PXO_01823"/>
<dbReference type="EMBL" id="CP000967">
    <property type="protein sequence ID" value="ACD60236.1"/>
    <property type="molecule type" value="Genomic_DNA"/>
</dbReference>
<dbReference type="AlphaFoldDB" id="A0A0K0GN09"/>
<feature type="region of interest" description="Disordered" evidence="1">
    <location>
        <begin position="34"/>
        <end position="58"/>
    </location>
</feature>
<dbReference type="GO" id="GO:0016740">
    <property type="term" value="F:transferase activity"/>
    <property type="evidence" value="ECO:0007669"/>
    <property type="project" value="UniProtKB-KW"/>
</dbReference>
<protein>
    <submittedName>
        <fullName evidence="2">Acetyltransferase</fullName>
    </submittedName>
</protein>
<proteinExistence type="predicted"/>
<evidence type="ECO:0000256" key="1">
    <source>
        <dbReference type="SAM" id="MobiDB-lite"/>
    </source>
</evidence>
<organism evidence="2 3">
    <name type="scientific">Xanthomonas oryzae pv. oryzae (strain PXO99A)</name>
    <dbReference type="NCBI Taxonomy" id="360094"/>
    <lineage>
        <taxon>Bacteria</taxon>
        <taxon>Pseudomonadati</taxon>
        <taxon>Pseudomonadota</taxon>
        <taxon>Gammaproteobacteria</taxon>
        <taxon>Lysobacterales</taxon>
        <taxon>Lysobacteraceae</taxon>
        <taxon>Xanthomonas</taxon>
    </lineage>
</organism>
<dbReference type="Proteomes" id="UP000001740">
    <property type="component" value="Chromosome"/>
</dbReference>
<evidence type="ECO:0000313" key="3">
    <source>
        <dbReference type="Proteomes" id="UP000001740"/>
    </source>
</evidence>
<reference evidence="2 3" key="1">
    <citation type="journal article" date="2008" name="BMC Genomics">
        <title>Genome sequence and rapid evolution of the rice pathogen Xanthomonas oryzae pv. oryzae PXO99A.</title>
        <authorList>
            <person name="Salzberg S.L."/>
            <person name="Sommer D.D."/>
            <person name="Schatz M.C."/>
            <person name="Phillippy A.M."/>
            <person name="Rabinowicz P.D."/>
            <person name="Tsuge S."/>
            <person name="Furutani A."/>
            <person name="Ochiai H."/>
            <person name="Delcher A.L."/>
            <person name="Kelley D."/>
            <person name="Madupu R."/>
            <person name="Puiu D."/>
            <person name="Radune D."/>
            <person name="Shumway M."/>
            <person name="Trapnell C."/>
            <person name="Aparna G."/>
            <person name="Jha G."/>
            <person name="Pandey A."/>
            <person name="Patil P.B."/>
            <person name="Ishihara H."/>
            <person name="Meyer D.F."/>
            <person name="Szurek B."/>
            <person name="Verdier V."/>
            <person name="Koebnik R."/>
            <person name="Dow J.M."/>
            <person name="Ryan R.P."/>
            <person name="Hirata H."/>
            <person name="Tsuyumu S."/>
            <person name="Won Lee S."/>
            <person name="Seo Y.S."/>
            <person name="Sriariyanum M."/>
            <person name="Ronald P.C."/>
            <person name="Sonti R.V."/>
            <person name="Van Sluys M.A."/>
            <person name="Leach J.E."/>
            <person name="White F.F."/>
            <person name="Bogdanove A.J."/>
        </authorList>
    </citation>
    <scope>NUCLEOTIDE SEQUENCE [LARGE SCALE GENOMIC DNA]</scope>
    <source>
        <strain evidence="2 3">PXO99A</strain>
    </source>
</reference>
<gene>
    <name evidence="2" type="ordered locus">PXO_01823</name>
</gene>
<evidence type="ECO:0000313" key="2">
    <source>
        <dbReference type="EMBL" id="ACD60236.1"/>
    </source>
</evidence>
<dbReference type="RefSeq" id="WP_012445610.1">
    <property type="nucleotide sequence ID" value="NC_010717.2"/>
</dbReference>
<sequence>MDQAIQLRGEGFVLRRWRADDLEAVLRHADDPQVRRGLSDRRAHPYMRADGEGLPHRP</sequence>
<accession>A0A0K0GN09</accession>
<dbReference type="HOGENOM" id="CLU_211122_0_0_6"/>
<name>A0A0K0GN09_XANOP</name>
<dbReference type="eggNOG" id="COG1670">
    <property type="taxonomic scope" value="Bacteria"/>
</dbReference>
<keyword evidence="2" id="KW-0808">Transferase</keyword>